<dbReference type="AlphaFoldDB" id="A0AAD5D587"/>
<name>A0AAD5D587_AMBAR</name>
<gene>
    <name evidence="1" type="ORF">M8C21_030476</name>
</gene>
<evidence type="ECO:0000313" key="1">
    <source>
        <dbReference type="EMBL" id="KAI7754471.1"/>
    </source>
</evidence>
<reference evidence="1" key="1">
    <citation type="submission" date="2022-06" db="EMBL/GenBank/DDBJ databases">
        <title>Uncovering the hologenomic basis of an extraordinary plant invasion.</title>
        <authorList>
            <person name="Bieker V.C."/>
            <person name="Martin M.D."/>
            <person name="Gilbert T."/>
            <person name="Hodgins K."/>
            <person name="Battlay P."/>
            <person name="Petersen B."/>
            <person name="Wilson J."/>
        </authorList>
    </citation>
    <scope>NUCLEOTIDE SEQUENCE</scope>
    <source>
        <strain evidence="1">AA19_3_7</strain>
        <tissue evidence="1">Leaf</tissue>
    </source>
</reference>
<feature type="non-terminal residue" evidence="1">
    <location>
        <position position="1"/>
    </location>
</feature>
<comment type="caution">
    <text evidence="1">The sequence shown here is derived from an EMBL/GenBank/DDBJ whole genome shotgun (WGS) entry which is preliminary data.</text>
</comment>
<protein>
    <submittedName>
        <fullName evidence="1">Uncharacterized protein</fullName>
    </submittedName>
</protein>
<accession>A0AAD5D587</accession>
<dbReference type="Proteomes" id="UP001206925">
    <property type="component" value="Unassembled WGS sequence"/>
</dbReference>
<sequence>FALKYPPKINFLPPKIQVRFLGLNLRNCRSVGYDDLQAAYTRRFPAHHKPRGMYDNRNWETYEVVYPCLSFDHVSSTQNSAAAATVASAAASAASAASDASAAAKAKTKAAVAGAAAVAQMQQLSSNLLDVMGKDRNGDAIMYGLGVRASDVWGVTPSRSTCRRENIQLKSKCEELTSSVVRLQA</sequence>
<feature type="non-terminal residue" evidence="1">
    <location>
        <position position="185"/>
    </location>
</feature>
<dbReference type="EMBL" id="JAMZMK010003370">
    <property type="protein sequence ID" value="KAI7754471.1"/>
    <property type="molecule type" value="Genomic_DNA"/>
</dbReference>
<evidence type="ECO:0000313" key="2">
    <source>
        <dbReference type="Proteomes" id="UP001206925"/>
    </source>
</evidence>
<proteinExistence type="predicted"/>
<keyword evidence="2" id="KW-1185">Reference proteome</keyword>
<organism evidence="1 2">
    <name type="scientific">Ambrosia artemisiifolia</name>
    <name type="common">Common ragweed</name>
    <dbReference type="NCBI Taxonomy" id="4212"/>
    <lineage>
        <taxon>Eukaryota</taxon>
        <taxon>Viridiplantae</taxon>
        <taxon>Streptophyta</taxon>
        <taxon>Embryophyta</taxon>
        <taxon>Tracheophyta</taxon>
        <taxon>Spermatophyta</taxon>
        <taxon>Magnoliopsida</taxon>
        <taxon>eudicotyledons</taxon>
        <taxon>Gunneridae</taxon>
        <taxon>Pentapetalae</taxon>
        <taxon>asterids</taxon>
        <taxon>campanulids</taxon>
        <taxon>Asterales</taxon>
        <taxon>Asteraceae</taxon>
        <taxon>Asteroideae</taxon>
        <taxon>Heliantheae alliance</taxon>
        <taxon>Heliantheae</taxon>
        <taxon>Ambrosia</taxon>
    </lineage>
</organism>